<dbReference type="InParanoid" id="F4R6C6"/>
<dbReference type="HOGENOM" id="CLU_150810_0_0_1"/>
<dbReference type="EMBL" id="GL883091">
    <property type="protein sequence ID" value="EGG11855.1"/>
    <property type="molecule type" value="Genomic_DNA"/>
</dbReference>
<proteinExistence type="predicted"/>
<feature type="signal peptide" evidence="1">
    <location>
        <begin position="1"/>
        <end position="22"/>
    </location>
</feature>
<protein>
    <submittedName>
        <fullName evidence="2">Secreted protein</fullName>
    </submittedName>
</protein>
<dbReference type="GeneID" id="18921404"/>
<sequence length="133" mass="14696">MLLGFLKISLVLFSLMIHDVLGDEPAPVRDCIHKLALTGNGRAGCTAADGHTYDCAAKSCWCQGHNYIRMTECQLVGSRDKGFSTQDCVQTEWIHSDLTKQYRTCINPRGVPYNCAFNAHNIPLNIGCMDCKA</sequence>
<dbReference type="Proteomes" id="UP000001072">
    <property type="component" value="Unassembled WGS sequence"/>
</dbReference>
<accession>F4R6C6</accession>
<keyword evidence="3" id="KW-1185">Reference proteome</keyword>
<keyword evidence="1" id="KW-0732">Signal</keyword>
<evidence type="ECO:0000256" key="1">
    <source>
        <dbReference type="SAM" id="SignalP"/>
    </source>
</evidence>
<dbReference type="AlphaFoldDB" id="F4R6C6"/>
<name>F4R6C6_MELLP</name>
<dbReference type="KEGG" id="mlr:MELLADRAFT_101594"/>
<evidence type="ECO:0000313" key="2">
    <source>
        <dbReference type="EMBL" id="EGG11855.1"/>
    </source>
</evidence>
<feature type="chain" id="PRO_5003314837" evidence="1">
    <location>
        <begin position="23"/>
        <end position="133"/>
    </location>
</feature>
<organism evidence="3">
    <name type="scientific">Melampsora larici-populina (strain 98AG31 / pathotype 3-4-7)</name>
    <name type="common">Poplar leaf rust fungus</name>
    <dbReference type="NCBI Taxonomy" id="747676"/>
    <lineage>
        <taxon>Eukaryota</taxon>
        <taxon>Fungi</taxon>
        <taxon>Dikarya</taxon>
        <taxon>Basidiomycota</taxon>
        <taxon>Pucciniomycotina</taxon>
        <taxon>Pucciniomycetes</taxon>
        <taxon>Pucciniales</taxon>
        <taxon>Melampsoraceae</taxon>
        <taxon>Melampsora</taxon>
    </lineage>
</organism>
<gene>
    <name evidence="2" type="ORF">MELLADRAFT_101594</name>
</gene>
<reference evidence="3" key="1">
    <citation type="journal article" date="2011" name="Proc. Natl. Acad. Sci. U.S.A.">
        <title>Obligate biotrophy features unraveled by the genomic analysis of rust fungi.</title>
        <authorList>
            <person name="Duplessis S."/>
            <person name="Cuomo C.A."/>
            <person name="Lin Y.-C."/>
            <person name="Aerts A."/>
            <person name="Tisserant E."/>
            <person name="Veneault-Fourrey C."/>
            <person name="Joly D.L."/>
            <person name="Hacquard S."/>
            <person name="Amselem J."/>
            <person name="Cantarel B.L."/>
            <person name="Chiu R."/>
            <person name="Coutinho P.M."/>
            <person name="Feau N."/>
            <person name="Field M."/>
            <person name="Frey P."/>
            <person name="Gelhaye E."/>
            <person name="Goldberg J."/>
            <person name="Grabherr M.G."/>
            <person name="Kodira C.D."/>
            <person name="Kohler A."/>
            <person name="Kuees U."/>
            <person name="Lindquist E.A."/>
            <person name="Lucas S.M."/>
            <person name="Mago R."/>
            <person name="Mauceli E."/>
            <person name="Morin E."/>
            <person name="Murat C."/>
            <person name="Pangilinan J.L."/>
            <person name="Park R."/>
            <person name="Pearson M."/>
            <person name="Quesneville H."/>
            <person name="Rouhier N."/>
            <person name="Sakthikumar S."/>
            <person name="Salamov A.A."/>
            <person name="Schmutz J."/>
            <person name="Selles B."/>
            <person name="Shapiro H."/>
            <person name="Tanguay P."/>
            <person name="Tuskan G.A."/>
            <person name="Henrissat B."/>
            <person name="Van de Peer Y."/>
            <person name="Rouze P."/>
            <person name="Ellis J.G."/>
            <person name="Dodds P.N."/>
            <person name="Schein J.E."/>
            <person name="Zhong S."/>
            <person name="Hamelin R.C."/>
            <person name="Grigoriev I.V."/>
            <person name="Szabo L.J."/>
            <person name="Martin F."/>
        </authorList>
    </citation>
    <scope>NUCLEOTIDE SEQUENCE [LARGE SCALE GENOMIC DNA]</scope>
    <source>
        <strain evidence="3">98AG31 / pathotype 3-4-7</strain>
    </source>
</reference>
<evidence type="ECO:0000313" key="3">
    <source>
        <dbReference type="Proteomes" id="UP000001072"/>
    </source>
</evidence>
<dbReference type="RefSeq" id="XP_007404230.1">
    <property type="nucleotide sequence ID" value="XM_007404168.1"/>
</dbReference>
<dbReference type="VEuPathDB" id="FungiDB:MELLADRAFT_101594"/>